<evidence type="ECO:0000256" key="1">
    <source>
        <dbReference type="ARBA" id="ARBA00023117"/>
    </source>
</evidence>
<dbReference type="GO" id="GO:0005634">
    <property type="term" value="C:nucleus"/>
    <property type="evidence" value="ECO:0007669"/>
    <property type="project" value="TreeGrafter"/>
</dbReference>
<evidence type="ECO:0000313" key="6">
    <source>
        <dbReference type="Proteomes" id="UP000247702"/>
    </source>
</evidence>
<dbReference type="AlphaFoldDB" id="A0A2Z6RKK8"/>
<dbReference type="Gene3D" id="1.20.920.10">
    <property type="entry name" value="Bromodomain-like"/>
    <property type="match status" value="1"/>
</dbReference>
<reference evidence="5 6" key="1">
    <citation type="submission" date="2017-11" db="EMBL/GenBank/DDBJ databases">
        <title>The genome of Rhizophagus clarus HR1 reveals common genetic basis of auxotrophy among arbuscular mycorrhizal fungi.</title>
        <authorList>
            <person name="Kobayashi Y."/>
        </authorList>
    </citation>
    <scope>NUCLEOTIDE SEQUENCE [LARGE SCALE GENOMIC DNA]</scope>
    <source>
        <strain evidence="5 6">HR1</strain>
    </source>
</reference>
<evidence type="ECO:0000259" key="4">
    <source>
        <dbReference type="PROSITE" id="PS50014"/>
    </source>
</evidence>
<sequence length="539" mass="62696">MSAITKNYIGYEALVSYLRERKNWSYFGFLNLNQDTIVASLVSLADNEGSSLTLNKWQIFDIIWYNHFLDEAKKLSEPNTFNIIKKKIIAKHLQRKRNLQTLWKGIIKEYKRENQKEEKTNQGNEKSNQDKDLEKENLIPTITTVTSFSRETSKDPQEECNQFAVTSLSKETVDQSLMPAAITVPSFPKETEENIIEYPMDLFTVNSKLENDQYKDLEEFEKDIRLIFCNCYTYNDIKSEIYCSGKALESIFNKKWNEKLIFQTRKKGELKRVKDDDIDTDNSITRSQKKQNQILGENKNDVLYDQVVNDALPVTSAYENLVIGDIIPFVKILKDFLSTRSRMSLFSADESMLQAIVERLLPLKYRIPELSLVMDGKKQKGSGRFGYLDIFILKGTGDNYISLELKYISLVGLIKNQNTKFGANELENLDKILEKENEEFLLKKPYTYWSKEHKKTKQTTIGEVLNNGIDQLKSYINIISKGKPVDYLSSGVFDERIRITKSESNILKGYVILVIGFRRILWRPVKEVVTNYKYNKVYE</sequence>
<dbReference type="SUPFAM" id="SSF47370">
    <property type="entry name" value="Bromodomain"/>
    <property type="match status" value="1"/>
</dbReference>
<dbReference type="InterPro" id="IPR036427">
    <property type="entry name" value="Bromodomain-like_sf"/>
</dbReference>
<dbReference type="PRINTS" id="PR00503">
    <property type="entry name" value="BROMODOMAIN"/>
</dbReference>
<keyword evidence="1 2" id="KW-0103">Bromodomain</keyword>
<evidence type="ECO:0000256" key="3">
    <source>
        <dbReference type="SAM" id="MobiDB-lite"/>
    </source>
</evidence>
<evidence type="ECO:0000256" key="2">
    <source>
        <dbReference type="PROSITE-ProRule" id="PRU00035"/>
    </source>
</evidence>
<dbReference type="PANTHER" id="PTHR22880:SF225">
    <property type="entry name" value="BROMODOMAIN-CONTAINING PROTEIN BET-1-RELATED"/>
    <property type="match status" value="1"/>
</dbReference>
<dbReference type="InterPro" id="IPR001487">
    <property type="entry name" value="Bromodomain"/>
</dbReference>
<dbReference type="GO" id="GO:0006338">
    <property type="term" value="P:chromatin remodeling"/>
    <property type="evidence" value="ECO:0007669"/>
    <property type="project" value="TreeGrafter"/>
</dbReference>
<dbReference type="Pfam" id="PF00439">
    <property type="entry name" value="Bromodomain"/>
    <property type="match status" value="1"/>
</dbReference>
<comment type="caution">
    <text evidence="5">The sequence shown here is derived from an EMBL/GenBank/DDBJ whole genome shotgun (WGS) entry which is preliminary data.</text>
</comment>
<protein>
    <recommendedName>
        <fullName evidence="4">Bromo domain-containing protein</fullName>
    </recommendedName>
</protein>
<evidence type="ECO:0000313" key="5">
    <source>
        <dbReference type="EMBL" id="GBB98674.1"/>
    </source>
</evidence>
<feature type="region of interest" description="Disordered" evidence="3">
    <location>
        <begin position="113"/>
        <end position="135"/>
    </location>
</feature>
<dbReference type="InterPro" id="IPR050935">
    <property type="entry name" value="Bromo_chromatin_reader"/>
</dbReference>
<dbReference type="PANTHER" id="PTHR22880">
    <property type="entry name" value="FALZ-RELATED BROMODOMAIN-CONTAINING PROTEINS"/>
    <property type="match status" value="1"/>
</dbReference>
<dbReference type="GO" id="GO:0000785">
    <property type="term" value="C:chromatin"/>
    <property type="evidence" value="ECO:0007669"/>
    <property type="project" value="TreeGrafter"/>
</dbReference>
<keyword evidence="6" id="KW-1185">Reference proteome</keyword>
<dbReference type="Proteomes" id="UP000247702">
    <property type="component" value="Unassembled WGS sequence"/>
</dbReference>
<gene>
    <name evidence="5" type="ORF">RclHR1_00330001</name>
</gene>
<organism evidence="5 6">
    <name type="scientific">Rhizophagus clarus</name>
    <dbReference type="NCBI Taxonomy" id="94130"/>
    <lineage>
        <taxon>Eukaryota</taxon>
        <taxon>Fungi</taxon>
        <taxon>Fungi incertae sedis</taxon>
        <taxon>Mucoromycota</taxon>
        <taxon>Glomeromycotina</taxon>
        <taxon>Glomeromycetes</taxon>
        <taxon>Glomerales</taxon>
        <taxon>Glomeraceae</taxon>
        <taxon>Rhizophagus</taxon>
    </lineage>
</organism>
<dbReference type="EMBL" id="BEXD01002557">
    <property type="protein sequence ID" value="GBB98674.1"/>
    <property type="molecule type" value="Genomic_DNA"/>
</dbReference>
<feature type="domain" description="Bromo" evidence="4">
    <location>
        <begin position="194"/>
        <end position="242"/>
    </location>
</feature>
<name>A0A2Z6RKK8_9GLOM</name>
<dbReference type="GO" id="GO:0006355">
    <property type="term" value="P:regulation of DNA-templated transcription"/>
    <property type="evidence" value="ECO:0007669"/>
    <property type="project" value="TreeGrafter"/>
</dbReference>
<dbReference type="STRING" id="94130.A0A2Z6RKK8"/>
<dbReference type="SMART" id="SM00297">
    <property type="entry name" value="BROMO"/>
    <property type="match status" value="1"/>
</dbReference>
<dbReference type="PROSITE" id="PS50014">
    <property type="entry name" value="BROMODOMAIN_2"/>
    <property type="match status" value="1"/>
</dbReference>
<accession>A0A2Z6RKK8</accession>
<proteinExistence type="predicted"/>